<gene>
    <name evidence="2" type="ORF">J0M35_11090</name>
</gene>
<protein>
    <submittedName>
        <fullName evidence="2">Uncharacterized protein</fullName>
    </submittedName>
</protein>
<name>A0A8J7PID4_9BACT</name>
<accession>A0A8J7PID4</accession>
<evidence type="ECO:0000313" key="3">
    <source>
        <dbReference type="Proteomes" id="UP000664277"/>
    </source>
</evidence>
<comment type="caution">
    <text evidence="2">The sequence shown here is derived from an EMBL/GenBank/DDBJ whole genome shotgun (WGS) entry which is preliminary data.</text>
</comment>
<keyword evidence="1" id="KW-0472">Membrane</keyword>
<dbReference type="Proteomes" id="UP000664277">
    <property type="component" value="Unassembled WGS sequence"/>
</dbReference>
<organism evidence="2 3">
    <name type="scientific">Candidatus Obscuribacter phosphatis</name>
    <dbReference type="NCBI Taxonomy" id="1906157"/>
    <lineage>
        <taxon>Bacteria</taxon>
        <taxon>Bacillati</taxon>
        <taxon>Candidatus Melainabacteria</taxon>
        <taxon>Candidatus Obscuribacterales</taxon>
        <taxon>Candidatus Obscuribacteraceae</taxon>
        <taxon>Candidatus Obscuribacter</taxon>
    </lineage>
</organism>
<evidence type="ECO:0000256" key="1">
    <source>
        <dbReference type="SAM" id="Phobius"/>
    </source>
</evidence>
<reference evidence="2" key="1">
    <citation type="submission" date="2021-02" db="EMBL/GenBank/DDBJ databases">
        <title>Genome-Resolved Metagenomics of a Microbial Community Performing Photosynthetic Biological Nutrient Removal.</title>
        <authorList>
            <person name="Mcdaniel E.A."/>
        </authorList>
    </citation>
    <scope>NUCLEOTIDE SEQUENCE</scope>
    <source>
        <strain evidence="2">UWPOB_OBS1</strain>
    </source>
</reference>
<dbReference type="EMBL" id="JAFLCK010000014">
    <property type="protein sequence ID" value="MBN8660903.1"/>
    <property type="molecule type" value="Genomic_DNA"/>
</dbReference>
<proteinExistence type="predicted"/>
<feature type="transmembrane region" description="Helical" evidence="1">
    <location>
        <begin position="213"/>
        <end position="231"/>
    </location>
</feature>
<keyword evidence="1" id="KW-0812">Transmembrane</keyword>
<sequence>MEFDIRLVAPLATTIGIMVSIYLWILNQKKKRLSFKVLSCEPILKLSGYARRHLQVRFDGQIVDDASVVLLRLTNSGHLPINVSDYISEISICFNPGALVLMADVRATAPADLDERTEARGSLGLIKTLEDRRVVLERVLLNDGDSLTLQVVVRNHSGRLQVKGHINGISKIEEEKKYLLTPRLLTSGGVTIMIASMFLCEPSSFFYWGFEDILPYVQLFAMGLLLLLVGLRWPKPIDLV</sequence>
<keyword evidence="1" id="KW-1133">Transmembrane helix</keyword>
<feature type="transmembrane region" description="Helical" evidence="1">
    <location>
        <begin position="184"/>
        <end position="207"/>
    </location>
</feature>
<feature type="transmembrane region" description="Helical" evidence="1">
    <location>
        <begin position="6"/>
        <end position="26"/>
    </location>
</feature>
<evidence type="ECO:0000313" key="2">
    <source>
        <dbReference type="EMBL" id="MBN8660903.1"/>
    </source>
</evidence>
<dbReference type="AlphaFoldDB" id="A0A8J7PID4"/>